<feature type="region of interest" description="Disordered" evidence="1">
    <location>
        <begin position="1"/>
        <end position="46"/>
    </location>
</feature>
<comment type="caution">
    <text evidence="3">The sequence shown here is derived from an EMBL/GenBank/DDBJ whole genome shotgun (WGS) entry which is preliminary data.</text>
</comment>
<dbReference type="Proteomes" id="UP001159042">
    <property type="component" value="Unassembled WGS sequence"/>
</dbReference>
<reference evidence="3 4" key="1">
    <citation type="journal article" date="2023" name="Insect Mol. Biol.">
        <title>Genome sequencing provides insights into the evolution of gene families encoding plant cell wall-degrading enzymes in longhorned beetles.</title>
        <authorList>
            <person name="Shin N.R."/>
            <person name="Okamura Y."/>
            <person name="Kirsch R."/>
            <person name="Pauchet Y."/>
        </authorList>
    </citation>
    <scope>NUCLEOTIDE SEQUENCE [LARGE SCALE GENOMIC DNA]</scope>
    <source>
        <strain evidence="3">EAD_L_NR</strain>
    </source>
</reference>
<gene>
    <name evidence="3" type="ORF">NQ315_017437</name>
</gene>
<evidence type="ECO:0000259" key="2">
    <source>
        <dbReference type="Pfam" id="PF13843"/>
    </source>
</evidence>
<dbReference type="AlphaFoldDB" id="A0AAV8VKN5"/>
<feature type="domain" description="PiggyBac transposable element-derived protein" evidence="2">
    <location>
        <begin position="89"/>
        <end position="382"/>
    </location>
</feature>
<sequence>MSECLDEGETVELGFDDESDHSEIDNVEEELIDSDSEQDISDSEDGEENYEFLQGTFIGKNQTTVWSKHPIPRHGRTRIENLIKQLPGRERDAKNTDLVEIKAWIGLLYLTGVLKSSRLNLEDLWCKNGTGVEVFRLTMSQQRFRFLLQHVRFDDSTTRDERRQSDKLAPIREVFENFIANCKTAYTPFQNVTIDEKLEAFRGNCNFRQYIPSKPAKYGVKIFALVDSKTFYTLNMEVYVGKQPEGPFAVSNSPKDVVARLCQPIKGTGRNVTVDYWFTSLELLENLKKNFNLTLLGTIRKNKKELPQEFANPSTRPPFSSMFAFQKHVTLVSYIPKKGKNVLLVSGIHYDDEIDKKTNKPEIIMEYNRTKGGVDSVDKCVQLMMFREILDAGQWSFFIP</sequence>
<dbReference type="EMBL" id="JANEYG010000065">
    <property type="protein sequence ID" value="KAJ8914727.1"/>
    <property type="molecule type" value="Genomic_DNA"/>
</dbReference>
<protein>
    <recommendedName>
        <fullName evidence="2">PiggyBac transposable element-derived protein domain-containing protein</fullName>
    </recommendedName>
</protein>
<dbReference type="InterPro" id="IPR029526">
    <property type="entry name" value="PGBD"/>
</dbReference>
<organism evidence="3 4">
    <name type="scientific">Exocentrus adspersus</name>
    <dbReference type="NCBI Taxonomy" id="1586481"/>
    <lineage>
        <taxon>Eukaryota</taxon>
        <taxon>Metazoa</taxon>
        <taxon>Ecdysozoa</taxon>
        <taxon>Arthropoda</taxon>
        <taxon>Hexapoda</taxon>
        <taxon>Insecta</taxon>
        <taxon>Pterygota</taxon>
        <taxon>Neoptera</taxon>
        <taxon>Endopterygota</taxon>
        <taxon>Coleoptera</taxon>
        <taxon>Polyphaga</taxon>
        <taxon>Cucujiformia</taxon>
        <taxon>Chrysomeloidea</taxon>
        <taxon>Cerambycidae</taxon>
        <taxon>Lamiinae</taxon>
        <taxon>Acanthocinini</taxon>
        <taxon>Exocentrus</taxon>
    </lineage>
</organism>
<proteinExistence type="predicted"/>
<dbReference type="PANTHER" id="PTHR46599">
    <property type="entry name" value="PIGGYBAC TRANSPOSABLE ELEMENT-DERIVED PROTEIN 4"/>
    <property type="match status" value="1"/>
</dbReference>
<accession>A0AAV8VKN5</accession>
<evidence type="ECO:0000313" key="4">
    <source>
        <dbReference type="Proteomes" id="UP001159042"/>
    </source>
</evidence>
<dbReference type="PANTHER" id="PTHR46599:SF6">
    <property type="entry name" value="DUAL SPECIFICITY PHOSPHATASE 26"/>
    <property type="match status" value="1"/>
</dbReference>
<evidence type="ECO:0000313" key="3">
    <source>
        <dbReference type="EMBL" id="KAJ8914727.1"/>
    </source>
</evidence>
<dbReference type="Pfam" id="PF13843">
    <property type="entry name" value="DDE_Tnp_1_7"/>
    <property type="match status" value="1"/>
</dbReference>
<keyword evidence="4" id="KW-1185">Reference proteome</keyword>
<name>A0AAV8VKN5_9CUCU</name>
<evidence type="ECO:0000256" key="1">
    <source>
        <dbReference type="SAM" id="MobiDB-lite"/>
    </source>
</evidence>